<evidence type="ECO:0000313" key="6">
    <source>
        <dbReference type="Proteomes" id="UP000070352"/>
    </source>
</evidence>
<dbReference type="UniPathway" id="UPA00051">
    <property type="reaction ID" value="UER00074"/>
</dbReference>
<dbReference type="SUPFAM" id="SSF53474">
    <property type="entry name" value="alpha/beta-Hydrolases"/>
    <property type="match status" value="1"/>
</dbReference>
<dbReference type="Proteomes" id="UP000070352">
    <property type="component" value="Unassembled WGS sequence"/>
</dbReference>
<dbReference type="NCBIfam" id="TIGR01392">
    <property type="entry name" value="homoserO_Ac_trn"/>
    <property type="match status" value="1"/>
</dbReference>
<dbReference type="NCBIfam" id="NF001209">
    <property type="entry name" value="PRK00175.1"/>
    <property type="match status" value="1"/>
</dbReference>
<dbReference type="GO" id="GO:0009092">
    <property type="term" value="P:homoserine metabolic process"/>
    <property type="evidence" value="ECO:0007669"/>
    <property type="project" value="TreeGrafter"/>
</dbReference>
<evidence type="ECO:0000256" key="2">
    <source>
        <dbReference type="HAMAP-Rule" id="MF_00296"/>
    </source>
</evidence>
<dbReference type="Pfam" id="PF00561">
    <property type="entry name" value="Abhydrolase_1"/>
    <property type="match status" value="1"/>
</dbReference>
<dbReference type="EC" id="2.3.1.31" evidence="2"/>
<dbReference type="HAMAP" id="MF_00296">
    <property type="entry name" value="MetX_acyltransf"/>
    <property type="match status" value="1"/>
</dbReference>
<keyword evidence="2" id="KW-0963">Cytoplasm</keyword>
<protein>
    <recommendedName>
        <fullName evidence="2">Homoserine O-acetyltransferase</fullName>
        <shortName evidence="2">HAT</shortName>
        <ecNumber evidence="2">2.3.1.31</ecNumber>
    </recommendedName>
    <alternativeName>
        <fullName evidence="2">Homoserine transacetylase</fullName>
        <shortName evidence="2">HTA</shortName>
    </alternativeName>
</protein>
<proteinExistence type="inferred from homology"/>
<keyword evidence="2" id="KW-0012">Acyltransferase</keyword>
<dbReference type="PIRSF" id="PIRSF000443">
    <property type="entry name" value="Homoser_Ac_trans"/>
    <property type="match status" value="1"/>
</dbReference>
<organism evidence="5 6">
    <name type="scientific">Tepidibacillus decaturensis</name>
    <dbReference type="NCBI Taxonomy" id="1413211"/>
    <lineage>
        <taxon>Bacteria</taxon>
        <taxon>Bacillati</taxon>
        <taxon>Bacillota</taxon>
        <taxon>Bacilli</taxon>
        <taxon>Bacillales</taxon>
        <taxon>Bacillaceae</taxon>
        <taxon>Tepidibacillus</taxon>
    </lineage>
</organism>
<evidence type="ECO:0000313" key="5">
    <source>
        <dbReference type="EMBL" id="KXG44710.1"/>
    </source>
</evidence>
<dbReference type="InterPro" id="IPR000073">
    <property type="entry name" value="AB_hydrolase_1"/>
</dbReference>
<dbReference type="InterPro" id="IPR029058">
    <property type="entry name" value="AB_hydrolase_fold"/>
</dbReference>
<keyword evidence="6" id="KW-1185">Reference proteome</keyword>
<evidence type="ECO:0000259" key="4">
    <source>
        <dbReference type="Pfam" id="PF00561"/>
    </source>
</evidence>
<comment type="function">
    <text evidence="2">Transfers an acetyl group from acetyl-CoA to L-homoserine, forming acetyl-L-homoserine.</text>
</comment>
<gene>
    <name evidence="2" type="primary">metXA</name>
    <name evidence="5" type="ORF">U473_12265</name>
</gene>
<dbReference type="Gene3D" id="1.10.1740.110">
    <property type="match status" value="1"/>
</dbReference>
<evidence type="ECO:0000256" key="1">
    <source>
        <dbReference type="ARBA" id="ARBA00022679"/>
    </source>
</evidence>
<feature type="binding site" evidence="2">
    <location>
        <position position="215"/>
    </location>
    <ligand>
        <name>substrate</name>
    </ligand>
</feature>
<accession>A0A135L6W1</accession>
<name>A0A135L6W1_9BACI</name>
<comment type="caution">
    <text evidence="2">Lacks conserved residue(s) required for the propagation of feature annotation.</text>
</comment>
<comment type="catalytic activity">
    <reaction evidence="2">
        <text>L-homoserine + acetyl-CoA = O-acetyl-L-homoserine + CoA</text>
        <dbReference type="Rhea" id="RHEA:13701"/>
        <dbReference type="ChEBI" id="CHEBI:57287"/>
        <dbReference type="ChEBI" id="CHEBI:57288"/>
        <dbReference type="ChEBI" id="CHEBI:57476"/>
        <dbReference type="ChEBI" id="CHEBI:57716"/>
        <dbReference type="EC" id="2.3.1.31"/>
    </reaction>
</comment>
<keyword evidence="2" id="KW-0486">Methionine biosynthesis</keyword>
<keyword evidence="2" id="KW-0028">Amino-acid biosynthesis</keyword>
<dbReference type="EMBL" id="LSKU01000001">
    <property type="protein sequence ID" value="KXG44710.1"/>
    <property type="molecule type" value="Genomic_DNA"/>
</dbReference>
<dbReference type="STRING" id="1413211.U473_12265"/>
<evidence type="ECO:0000256" key="3">
    <source>
        <dbReference type="PIRSR" id="PIRSR000443-1"/>
    </source>
</evidence>
<feature type="active site" description="Nucleophile" evidence="2 3">
    <location>
        <position position="146"/>
    </location>
</feature>
<dbReference type="Gene3D" id="3.40.50.1820">
    <property type="entry name" value="alpha/beta hydrolase"/>
    <property type="match status" value="1"/>
</dbReference>
<comment type="pathway">
    <text evidence="2">Amino-acid biosynthesis; L-methionine biosynthesis via de novo pathway; O-acetyl-L-homoserine from L-homoserine: step 1/1.</text>
</comment>
<comment type="subcellular location">
    <subcellularLocation>
        <location evidence="2">Cytoplasm</location>
    </subcellularLocation>
</comment>
<comment type="similarity">
    <text evidence="2">Belongs to the AB hydrolase superfamily. MetX family.</text>
</comment>
<dbReference type="PANTHER" id="PTHR32268:SF11">
    <property type="entry name" value="HOMOSERINE O-ACETYLTRANSFERASE"/>
    <property type="match status" value="1"/>
</dbReference>
<keyword evidence="1 2" id="KW-0808">Transferase</keyword>
<dbReference type="AlphaFoldDB" id="A0A135L6W1"/>
<dbReference type="OrthoDB" id="9800754at2"/>
<dbReference type="GO" id="GO:0005737">
    <property type="term" value="C:cytoplasm"/>
    <property type="evidence" value="ECO:0007669"/>
    <property type="project" value="UniProtKB-SubCell"/>
</dbReference>
<dbReference type="PANTHER" id="PTHR32268">
    <property type="entry name" value="HOMOSERINE O-ACETYLTRANSFERASE"/>
    <property type="match status" value="1"/>
</dbReference>
<comment type="subunit">
    <text evidence="2">Homodimer.</text>
</comment>
<dbReference type="RefSeq" id="WP_068726760.1">
    <property type="nucleotide sequence ID" value="NZ_LSKU01000001.1"/>
</dbReference>
<feature type="active site" evidence="2 3">
    <location>
        <position position="309"/>
    </location>
</feature>
<feature type="binding site" evidence="2">
    <location>
        <position position="343"/>
    </location>
    <ligand>
        <name>substrate</name>
    </ligand>
</feature>
<comment type="caution">
    <text evidence="5">The sequence shown here is derived from an EMBL/GenBank/DDBJ whole genome shotgun (WGS) entry which is preliminary data.</text>
</comment>
<sequence length="364" mass="40995">MAVAEINLHYEYGKIEIGDLMLESGTILPQAHIAYERVGSIGAPVILVCHGLTGNQFAYGNDGTSGWWSGMIGPYQWIDTNEYQVITTNVIGGCNGTTGPLSINPDNKEIYRASFPFVTIRDMVHAQYKALRKMGIDHVHAVIGGSLGGMQVLEWGILYPTFMDKLFPLAATSYLSDYAIAFNAMSRFAIIHDPKWNHGNYPLEDKPDHGLSLARMLGMITYRSQELYNQRFQRSLRNEWGNSHDEITFEIESYLSYQGDKLTKRFDANSYLYLLKAMDSHDIGRGRGGWKEALKLLKAPMIAIAYKGDLLYPPESLKELTEAYRQLGGHANFYEIDTIYGHDGFLVEFDKWGSIVKEGLYGID</sequence>
<dbReference type="GO" id="GO:0004414">
    <property type="term" value="F:homoserine O-acetyltransferase activity"/>
    <property type="evidence" value="ECO:0007669"/>
    <property type="project" value="UniProtKB-UniRule"/>
</dbReference>
<dbReference type="GO" id="GO:0009086">
    <property type="term" value="P:methionine biosynthetic process"/>
    <property type="evidence" value="ECO:0007669"/>
    <property type="project" value="UniProtKB-UniRule"/>
</dbReference>
<reference evidence="5 6" key="1">
    <citation type="submission" date="2016-02" db="EMBL/GenBank/DDBJ databases">
        <title>Draft Genome for Tepidibacillus decaturensis nov. sp. Strain Z9, an Anaerobic, Moderately Thermophilic and Heterotrophic Bacterium from Deep Subsurface of the Illinois Basin, USA.</title>
        <authorList>
            <person name="Dong Y."/>
            <person name="Chang J.Y."/>
            <person name="Sanford R."/>
            <person name="Fouke B.W."/>
        </authorList>
    </citation>
    <scope>NUCLEOTIDE SEQUENCE [LARGE SCALE GENOMIC DNA]</scope>
    <source>
        <strain evidence="5 6">Z9</strain>
    </source>
</reference>
<feature type="domain" description="AB hydrolase-1" evidence="4">
    <location>
        <begin position="44"/>
        <end position="346"/>
    </location>
</feature>
<dbReference type="InterPro" id="IPR008220">
    <property type="entry name" value="HAT_MetX-like"/>
</dbReference>
<feature type="active site" evidence="2 3">
    <location>
        <position position="342"/>
    </location>
</feature>